<evidence type="ECO:0000313" key="12">
    <source>
        <dbReference type="EMBL" id="SPZ10035.1"/>
    </source>
</evidence>
<dbReference type="GO" id="GO:0009055">
    <property type="term" value="F:electron transfer activity"/>
    <property type="evidence" value="ECO:0007669"/>
    <property type="project" value="InterPro"/>
</dbReference>
<dbReference type="GO" id="GO:0020037">
    <property type="term" value="F:heme binding"/>
    <property type="evidence" value="ECO:0007669"/>
    <property type="project" value="InterPro"/>
</dbReference>
<feature type="domain" description="Cytochrome c" evidence="11">
    <location>
        <begin position="38"/>
        <end position="224"/>
    </location>
</feature>
<evidence type="ECO:0000256" key="9">
    <source>
        <dbReference type="SAM" id="Phobius"/>
    </source>
</evidence>
<sequence length="243" mass="27349">MMLFRLMALLVLTCMPLALKGAENVPFEKVRVDLSDKAALQEGARTFVNFCMGCHGTQYQRYEHVARDLSIPEDVLQKTLIFTEAKPGDHMTSSMRAEDAMGWFGAVPPDLTLVARVRGEDWLYHYLKGFYEDPSRPWGVNNLVYPNVAMPNVLGALQGRQACLPVEENSAGSCRELVVISGTGSQTAEQFDQTVRHLVAFLAYSADPNKEKAERIGVYVLAYLAILFVFAYLLKREYWKDVQ</sequence>
<dbReference type="InterPro" id="IPR002326">
    <property type="entry name" value="Cyt_c1"/>
</dbReference>
<name>A0A2X2DCH5_PSELU</name>
<evidence type="ECO:0000256" key="6">
    <source>
        <dbReference type="ARBA" id="ARBA00023004"/>
    </source>
</evidence>
<feature type="binding site" description="covalent" evidence="8">
    <location>
        <position position="54"/>
    </location>
    <ligand>
        <name>heme c</name>
        <dbReference type="ChEBI" id="CHEBI:61717"/>
    </ligand>
</feature>
<keyword evidence="10" id="KW-0732">Signal</keyword>
<keyword evidence="6 8" id="KW-0408">Iron</keyword>
<evidence type="ECO:0000256" key="5">
    <source>
        <dbReference type="ARBA" id="ARBA00022989"/>
    </source>
</evidence>
<protein>
    <submittedName>
        <fullName evidence="12">Ubiquinol--cytochrome C reductase, cytochrome C1 subunit</fullName>
    </submittedName>
</protein>
<feature type="transmembrane region" description="Helical" evidence="9">
    <location>
        <begin position="216"/>
        <end position="234"/>
    </location>
</feature>
<dbReference type="InterPro" id="IPR036909">
    <property type="entry name" value="Cyt_c-like_dom_sf"/>
</dbReference>
<organism evidence="12 13">
    <name type="scientific">Pseudomonas luteola</name>
    <dbReference type="NCBI Taxonomy" id="47886"/>
    <lineage>
        <taxon>Bacteria</taxon>
        <taxon>Pseudomonadati</taxon>
        <taxon>Pseudomonadota</taxon>
        <taxon>Gammaproteobacteria</taxon>
        <taxon>Pseudomonadales</taxon>
        <taxon>Pseudomonadaceae</taxon>
        <taxon>Pseudomonas</taxon>
    </lineage>
</organism>
<dbReference type="PANTHER" id="PTHR10266">
    <property type="entry name" value="CYTOCHROME C1"/>
    <property type="match status" value="1"/>
</dbReference>
<dbReference type="Gene3D" id="1.10.760.10">
    <property type="entry name" value="Cytochrome c-like domain"/>
    <property type="match status" value="1"/>
</dbReference>
<dbReference type="PROSITE" id="PS51007">
    <property type="entry name" value="CYTC"/>
    <property type="match status" value="1"/>
</dbReference>
<proteinExistence type="predicted"/>
<evidence type="ECO:0000256" key="2">
    <source>
        <dbReference type="ARBA" id="ARBA00022617"/>
    </source>
</evidence>
<feature type="binding site" description="covalent" evidence="8">
    <location>
        <position position="55"/>
    </location>
    <ligand>
        <name>heme c</name>
        <dbReference type="ChEBI" id="CHEBI:61717"/>
    </ligand>
</feature>
<dbReference type="InterPro" id="IPR009056">
    <property type="entry name" value="Cyt_c-like_dom"/>
</dbReference>
<keyword evidence="4 8" id="KW-0479">Metal-binding</keyword>
<dbReference type="Pfam" id="PF02167">
    <property type="entry name" value="Cytochrom_C1"/>
    <property type="match status" value="1"/>
</dbReference>
<keyword evidence="7 9" id="KW-0472">Membrane</keyword>
<gene>
    <name evidence="12" type="primary">petC</name>
    <name evidence="12" type="ORF">NCTC11842_03621</name>
</gene>
<feature type="signal peptide" evidence="10">
    <location>
        <begin position="1"/>
        <end position="21"/>
    </location>
</feature>
<comment type="cofactor">
    <cofactor evidence="8">
        <name>heme c</name>
        <dbReference type="ChEBI" id="CHEBI:61717"/>
    </cofactor>
    <text evidence="8">Binds 1 heme c group covalently per subunit.</text>
</comment>
<dbReference type="Proteomes" id="UP000250443">
    <property type="component" value="Unassembled WGS sequence"/>
</dbReference>
<evidence type="ECO:0000256" key="10">
    <source>
        <dbReference type="SAM" id="SignalP"/>
    </source>
</evidence>
<dbReference type="AlphaFoldDB" id="A0A2X2DCH5"/>
<evidence type="ECO:0000256" key="3">
    <source>
        <dbReference type="ARBA" id="ARBA00022692"/>
    </source>
</evidence>
<evidence type="ECO:0000256" key="4">
    <source>
        <dbReference type="ARBA" id="ARBA00022723"/>
    </source>
</evidence>
<dbReference type="GO" id="GO:0046872">
    <property type="term" value="F:metal ion binding"/>
    <property type="evidence" value="ECO:0007669"/>
    <property type="project" value="UniProtKB-KW"/>
</dbReference>
<keyword evidence="3 9" id="KW-0812">Transmembrane</keyword>
<dbReference type="SUPFAM" id="SSF46626">
    <property type="entry name" value="Cytochrome c"/>
    <property type="match status" value="1"/>
</dbReference>
<accession>A0A2X2DCH5</accession>
<comment type="subcellular location">
    <subcellularLocation>
        <location evidence="1">Membrane</location>
    </subcellularLocation>
</comment>
<feature type="chain" id="PRO_5016017433" evidence="10">
    <location>
        <begin position="22"/>
        <end position="243"/>
    </location>
</feature>
<keyword evidence="5 9" id="KW-1133">Transmembrane helix</keyword>
<evidence type="ECO:0000313" key="13">
    <source>
        <dbReference type="Proteomes" id="UP000250443"/>
    </source>
</evidence>
<feature type="binding site" description="covalent" evidence="8">
    <location>
        <position position="51"/>
    </location>
    <ligand>
        <name>heme c</name>
        <dbReference type="ChEBI" id="CHEBI:61717"/>
    </ligand>
</feature>
<evidence type="ECO:0000256" key="1">
    <source>
        <dbReference type="ARBA" id="ARBA00004370"/>
    </source>
</evidence>
<dbReference type="EMBL" id="UAUF01000013">
    <property type="protein sequence ID" value="SPZ10035.1"/>
    <property type="molecule type" value="Genomic_DNA"/>
</dbReference>
<keyword evidence="2 8" id="KW-0349">Heme</keyword>
<dbReference type="PANTHER" id="PTHR10266:SF3">
    <property type="entry name" value="CYTOCHROME C1, HEME PROTEIN, MITOCHONDRIAL"/>
    <property type="match status" value="1"/>
</dbReference>
<evidence type="ECO:0000256" key="7">
    <source>
        <dbReference type="ARBA" id="ARBA00023136"/>
    </source>
</evidence>
<evidence type="ECO:0000259" key="11">
    <source>
        <dbReference type="PROSITE" id="PS51007"/>
    </source>
</evidence>
<evidence type="ECO:0000256" key="8">
    <source>
        <dbReference type="PIRSR" id="PIRSR602326-1"/>
    </source>
</evidence>
<dbReference type="GO" id="GO:0016020">
    <property type="term" value="C:membrane"/>
    <property type="evidence" value="ECO:0007669"/>
    <property type="project" value="UniProtKB-SubCell"/>
</dbReference>
<reference evidence="12 13" key="1">
    <citation type="submission" date="2018-06" db="EMBL/GenBank/DDBJ databases">
        <authorList>
            <consortium name="Pathogen Informatics"/>
            <person name="Doyle S."/>
        </authorList>
    </citation>
    <scope>NUCLEOTIDE SEQUENCE [LARGE SCALE GENOMIC DNA]</scope>
    <source>
        <strain evidence="12 13">NCTC11842</strain>
    </source>
</reference>